<dbReference type="InterPro" id="IPR006129">
    <property type="entry name" value="AdhesinB"/>
</dbReference>
<dbReference type="InterPro" id="IPR006127">
    <property type="entry name" value="ZnuA-like"/>
</dbReference>
<dbReference type="GO" id="GO:0046872">
    <property type="term" value="F:metal ion binding"/>
    <property type="evidence" value="ECO:0007669"/>
    <property type="project" value="UniProtKB-KW"/>
</dbReference>
<dbReference type="PANTHER" id="PTHR42953:SF1">
    <property type="entry name" value="METAL-BINDING PROTEIN HI_0362-RELATED"/>
    <property type="match status" value="1"/>
</dbReference>
<evidence type="ECO:0000256" key="5">
    <source>
        <dbReference type="RuleBase" id="RU003512"/>
    </source>
</evidence>
<dbReference type="NCBIfam" id="NF038134">
    <property type="entry name" value="choice_anch_M"/>
    <property type="match status" value="1"/>
</dbReference>
<dbReference type="InterPro" id="IPR006128">
    <property type="entry name" value="Lipoprotein_PsaA-like"/>
</dbReference>
<dbReference type="Proteomes" id="UP000468735">
    <property type="component" value="Unassembled WGS sequence"/>
</dbReference>
<evidence type="ECO:0000256" key="2">
    <source>
        <dbReference type="ARBA" id="ARBA00022448"/>
    </source>
</evidence>
<accession>A0A6H9YPP5</accession>
<comment type="similarity">
    <text evidence="5">Belongs to the bacterial solute-binding protein 9 family.</text>
</comment>
<dbReference type="AlphaFoldDB" id="A0A6H9YPP5"/>
<dbReference type="GO" id="GO:0030313">
    <property type="term" value="C:cell envelope"/>
    <property type="evidence" value="ECO:0007669"/>
    <property type="project" value="UniProtKB-SubCell"/>
</dbReference>
<dbReference type="NCBIfam" id="TIGR03769">
    <property type="entry name" value="P_ac_wall_RPT"/>
    <property type="match status" value="1"/>
</dbReference>
<dbReference type="PRINTS" id="PR00691">
    <property type="entry name" value="ADHESINB"/>
</dbReference>
<comment type="subcellular location">
    <subcellularLocation>
        <location evidence="1">Cell envelope</location>
    </subcellularLocation>
</comment>
<dbReference type="SUPFAM" id="SSF53807">
    <property type="entry name" value="Helical backbone' metal receptor"/>
    <property type="match status" value="1"/>
</dbReference>
<dbReference type="InterPro" id="IPR022435">
    <property type="entry name" value="Surface-anchored_actinobac"/>
</dbReference>
<dbReference type="NCBIfam" id="TIGR03772">
    <property type="entry name" value="anch_rpt_subst"/>
    <property type="match status" value="1"/>
</dbReference>
<evidence type="ECO:0000256" key="1">
    <source>
        <dbReference type="ARBA" id="ARBA00004196"/>
    </source>
</evidence>
<gene>
    <name evidence="6" type="ORF">F8566_13135</name>
</gene>
<dbReference type="InterPro" id="IPR022434">
    <property type="entry name" value="ABC_LPXTG_lipo_actinobac"/>
</dbReference>
<dbReference type="OrthoDB" id="9810636at2"/>
<dbReference type="Gene3D" id="3.40.50.1980">
    <property type="entry name" value="Nitrogenase molybdenum iron protein domain"/>
    <property type="match status" value="2"/>
</dbReference>
<evidence type="ECO:0000256" key="4">
    <source>
        <dbReference type="ARBA" id="ARBA00022729"/>
    </source>
</evidence>
<comment type="caution">
    <text evidence="6">The sequence shown here is derived from an EMBL/GenBank/DDBJ whole genome shotgun (WGS) entry which is preliminary data.</text>
</comment>
<proteinExistence type="inferred from homology"/>
<dbReference type="EMBL" id="WBMT01000005">
    <property type="protein sequence ID" value="KAB2349693.1"/>
    <property type="molecule type" value="Genomic_DNA"/>
</dbReference>
<evidence type="ECO:0000313" key="6">
    <source>
        <dbReference type="EMBL" id="KAB2349693.1"/>
    </source>
</evidence>
<name>A0A6H9YPP5_9ACTN</name>
<dbReference type="GO" id="GO:0007155">
    <property type="term" value="P:cell adhesion"/>
    <property type="evidence" value="ECO:0007669"/>
    <property type="project" value="InterPro"/>
</dbReference>
<dbReference type="GO" id="GO:0030001">
    <property type="term" value="P:metal ion transport"/>
    <property type="evidence" value="ECO:0007669"/>
    <property type="project" value="InterPro"/>
</dbReference>
<sequence>MHVLHRAARAGAAIVALIVLATGCAGGRDRAGGGALGVVTTTEILADLVKNVGGDRVRVDSIVPPGGDPHSYEPAPADAAKVSKADATFTNHLLLEEHSLIKTIDSNVRKGVPNVSLAEAAESYGANVIPLVENIGLDVIWLGLAVRGEGTGRGATRSSDVELAATDLEGPGELAVYLTEALGQPKVYFNSADGLDAKDVVALPPAAHTHVNWAFSKPGVYRLTLEAKLRNANTAPVPMGKGTFTFAVGVDPRTIGGADKATILDDGHTDLAVDLDGAELYAWTDIGRPGARSPGGAAAAQRKVPVKDVIIDVPNRALEKVPDDRAFSFLGKPGAQVHQLPQAVIGKHVHGEIDPHLWEDVRNAKAYVQLIRDTLRKRDPGHAADYDRNARAYLADLDKLDAFVRAQVAQIPADRRQLITTHDAFGYLAQAYSMTVAGFVVPNPAQEPSAEQVAKLTQTIRNLRVPAVFMEPGLARRSAVLTQVAKDQGVKVCKLYGDAFDDAARNYVAMMRHNATELRKCLGDA</sequence>
<keyword evidence="2 5" id="KW-0813">Transport</keyword>
<dbReference type="PRINTS" id="PR00690">
    <property type="entry name" value="ADHESNFAMILY"/>
</dbReference>
<dbReference type="PROSITE" id="PS51257">
    <property type="entry name" value="PROKAR_LIPOPROTEIN"/>
    <property type="match status" value="1"/>
</dbReference>
<keyword evidence="3" id="KW-0479">Metal-binding</keyword>
<evidence type="ECO:0000256" key="3">
    <source>
        <dbReference type="ARBA" id="ARBA00022723"/>
    </source>
</evidence>
<reference evidence="6 7" key="1">
    <citation type="submission" date="2019-09" db="EMBL/GenBank/DDBJ databases">
        <title>Actinomadura physcomitrii sp. nov., a novel actinomycete isolated from moss [Physcomitrium sphaericum (Ludw) Fuernr].</title>
        <authorList>
            <person name="Zhuang X."/>
            <person name="Liu C."/>
        </authorList>
    </citation>
    <scope>NUCLEOTIDE SEQUENCE [LARGE SCALE GENOMIC DNA]</scope>
    <source>
        <strain evidence="6 7">HMC1</strain>
    </source>
</reference>
<evidence type="ECO:0000313" key="7">
    <source>
        <dbReference type="Proteomes" id="UP000468735"/>
    </source>
</evidence>
<keyword evidence="4" id="KW-0732">Signal</keyword>
<dbReference type="InterPro" id="IPR050492">
    <property type="entry name" value="Bact_metal-bind_prot9"/>
</dbReference>
<dbReference type="Pfam" id="PF01297">
    <property type="entry name" value="ZnuA"/>
    <property type="match status" value="2"/>
</dbReference>
<dbReference type="PANTHER" id="PTHR42953">
    <property type="entry name" value="HIGH-AFFINITY ZINC UPTAKE SYSTEM PROTEIN ZNUA-RELATED"/>
    <property type="match status" value="1"/>
</dbReference>
<organism evidence="6 7">
    <name type="scientific">Actinomadura rudentiformis</name>
    <dbReference type="NCBI Taxonomy" id="359158"/>
    <lineage>
        <taxon>Bacteria</taxon>
        <taxon>Bacillati</taxon>
        <taxon>Actinomycetota</taxon>
        <taxon>Actinomycetes</taxon>
        <taxon>Streptosporangiales</taxon>
        <taxon>Thermomonosporaceae</taxon>
        <taxon>Actinomadura</taxon>
    </lineage>
</organism>
<dbReference type="RefSeq" id="WP_151560462.1">
    <property type="nucleotide sequence ID" value="NZ_WBMT01000005.1"/>
</dbReference>
<protein>
    <submittedName>
        <fullName evidence="6">Anchored repeat ABC transporter, substrate-binding protein</fullName>
    </submittedName>
</protein>
<keyword evidence="7" id="KW-1185">Reference proteome</keyword>